<keyword evidence="2" id="KW-1185">Reference proteome</keyword>
<dbReference type="OrthoDB" id="9115294at2"/>
<dbReference type="SUPFAM" id="SSF54611">
    <property type="entry name" value="SecB-like"/>
    <property type="match status" value="1"/>
</dbReference>
<dbReference type="EMBL" id="JACIGE010000006">
    <property type="protein sequence ID" value="MBB4247673.1"/>
    <property type="molecule type" value="Genomic_DNA"/>
</dbReference>
<dbReference type="AlphaFoldDB" id="A0A840G5M2"/>
<dbReference type="Gene3D" id="3.10.420.10">
    <property type="entry name" value="SecB-like"/>
    <property type="match status" value="1"/>
</dbReference>
<proteinExistence type="predicted"/>
<evidence type="ECO:0000313" key="2">
    <source>
        <dbReference type="Proteomes" id="UP000587070"/>
    </source>
</evidence>
<dbReference type="Proteomes" id="UP000587070">
    <property type="component" value="Unassembled WGS sequence"/>
</dbReference>
<dbReference type="InterPro" id="IPR035958">
    <property type="entry name" value="SecB-like_sf"/>
</dbReference>
<dbReference type="RefSeq" id="WP_153116467.1">
    <property type="nucleotide sequence ID" value="NZ_JACIGE010000006.1"/>
</dbReference>
<evidence type="ECO:0000313" key="1">
    <source>
        <dbReference type="EMBL" id="MBB4247673.1"/>
    </source>
</evidence>
<protein>
    <submittedName>
        <fullName evidence="1">Preprotein translocase subunit SecB</fullName>
    </submittedName>
</protein>
<name>A0A840G5M2_RHOTE</name>
<comment type="caution">
    <text evidence="1">The sequence shown here is derived from an EMBL/GenBank/DDBJ whole genome shotgun (WGS) entry which is preliminary data.</text>
</comment>
<organism evidence="1 2">
    <name type="scientific">Rhodocyclus tenuis</name>
    <name type="common">Rhodospirillum tenue</name>
    <dbReference type="NCBI Taxonomy" id="1066"/>
    <lineage>
        <taxon>Bacteria</taxon>
        <taxon>Pseudomonadati</taxon>
        <taxon>Pseudomonadota</taxon>
        <taxon>Betaproteobacteria</taxon>
        <taxon>Rhodocyclales</taxon>
        <taxon>Rhodocyclaceae</taxon>
        <taxon>Rhodocyclus</taxon>
    </lineage>
</organism>
<gene>
    <name evidence="1" type="ORF">GGD90_002047</name>
</gene>
<sequence length="157" mass="17372">MTLSPLQLKHYHFTSVSVASRVGVDLSSLERVEGLYPIIDDKVNFRTDIELGEMEGDKNFALRVGVSGEPKEDSNFPYEFSATTEGVFEYIGEEDGDTMKRIVVINGAGLLYGAIRDQLMTLTARLNYGPMLLPSLDFRSLEPECQEATAAVASEQK</sequence>
<accession>A0A840G5M2</accession>
<reference evidence="1 2" key="1">
    <citation type="submission" date="2020-08" db="EMBL/GenBank/DDBJ databases">
        <title>Genome sequencing of Purple Non-Sulfur Bacteria from various extreme environments.</title>
        <authorList>
            <person name="Mayer M."/>
        </authorList>
    </citation>
    <scope>NUCLEOTIDE SEQUENCE [LARGE SCALE GENOMIC DNA]</scope>
    <source>
        <strain evidence="1 2">2761</strain>
    </source>
</reference>